<dbReference type="PANTHER" id="PTHR43386:SF1">
    <property type="entry name" value="D,D-DIPEPTIDE TRANSPORT SYSTEM PERMEASE PROTEIN DDPC-RELATED"/>
    <property type="match status" value="1"/>
</dbReference>
<feature type="transmembrane region" description="Helical" evidence="7">
    <location>
        <begin position="76"/>
        <end position="103"/>
    </location>
</feature>
<proteinExistence type="inferred from homology"/>
<dbReference type="PROSITE" id="PS50928">
    <property type="entry name" value="ABC_TM1"/>
    <property type="match status" value="1"/>
</dbReference>
<evidence type="ECO:0000259" key="8">
    <source>
        <dbReference type="PROSITE" id="PS50928"/>
    </source>
</evidence>
<evidence type="ECO:0000256" key="5">
    <source>
        <dbReference type="ARBA" id="ARBA00022989"/>
    </source>
</evidence>
<dbReference type="PANTHER" id="PTHR43386">
    <property type="entry name" value="OLIGOPEPTIDE TRANSPORT SYSTEM PERMEASE PROTEIN APPC"/>
    <property type="match status" value="1"/>
</dbReference>
<reference evidence="9" key="1">
    <citation type="journal article" date="2020" name="mSystems">
        <title>Genome- and Community-Level Interaction Insights into Carbon Utilization and Element Cycling Functions of Hydrothermarchaeota in Hydrothermal Sediment.</title>
        <authorList>
            <person name="Zhou Z."/>
            <person name="Liu Y."/>
            <person name="Xu W."/>
            <person name="Pan J."/>
            <person name="Luo Z.H."/>
            <person name="Li M."/>
        </authorList>
    </citation>
    <scope>NUCLEOTIDE SEQUENCE [LARGE SCALE GENOMIC DNA]</scope>
    <source>
        <strain evidence="9">SpSt-1121</strain>
    </source>
</reference>
<comment type="similarity">
    <text evidence="7">Belongs to the binding-protein-dependent transport system permease family.</text>
</comment>
<dbReference type="GO" id="GO:0055085">
    <property type="term" value="P:transmembrane transport"/>
    <property type="evidence" value="ECO:0007669"/>
    <property type="project" value="InterPro"/>
</dbReference>
<dbReference type="Pfam" id="PF00528">
    <property type="entry name" value="BPD_transp_1"/>
    <property type="match status" value="1"/>
</dbReference>
<feature type="transmembrane region" description="Helical" evidence="7">
    <location>
        <begin position="115"/>
        <end position="136"/>
    </location>
</feature>
<evidence type="ECO:0000256" key="1">
    <source>
        <dbReference type="ARBA" id="ARBA00004651"/>
    </source>
</evidence>
<keyword evidence="5 7" id="KW-1133">Transmembrane helix</keyword>
<dbReference type="InterPro" id="IPR050366">
    <property type="entry name" value="BP-dependent_transpt_permease"/>
</dbReference>
<dbReference type="InterPro" id="IPR000515">
    <property type="entry name" value="MetI-like"/>
</dbReference>
<protein>
    <submittedName>
        <fullName evidence="9">ABC transporter permease</fullName>
    </submittedName>
</protein>
<comment type="subcellular location">
    <subcellularLocation>
        <location evidence="1 7">Cell membrane</location>
        <topology evidence="1 7">Multi-pass membrane protein</topology>
    </subcellularLocation>
</comment>
<evidence type="ECO:0000256" key="6">
    <source>
        <dbReference type="ARBA" id="ARBA00023136"/>
    </source>
</evidence>
<name>A0A7C5XM26_9CREN</name>
<feature type="transmembrane region" description="Helical" evidence="7">
    <location>
        <begin position="142"/>
        <end position="161"/>
    </location>
</feature>
<feature type="transmembrane region" description="Helical" evidence="7">
    <location>
        <begin position="14"/>
        <end position="37"/>
    </location>
</feature>
<dbReference type="CDD" id="cd06261">
    <property type="entry name" value="TM_PBP2"/>
    <property type="match status" value="1"/>
</dbReference>
<keyword evidence="3" id="KW-1003">Cell membrane</keyword>
<dbReference type="Gene3D" id="1.10.3720.10">
    <property type="entry name" value="MetI-like"/>
    <property type="match status" value="1"/>
</dbReference>
<evidence type="ECO:0000313" key="9">
    <source>
        <dbReference type="EMBL" id="HHP81488.1"/>
    </source>
</evidence>
<dbReference type="AlphaFoldDB" id="A0A7C5XM26"/>
<dbReference type="SUPFAM" id="SSF161098">
    <property type="entry name" value="MetI-like"/>
    <property type="match status" value="1"/>
</dbReference>
<feature type="transmembrane region" description="Helical" evidence="7">
    <location>
        <begin position="246"/>
        <end position="268"/>
    </location>
</feature>
<keyword evidence="2 7" id="KW-0813">Transport</keyword>
<evidence type="ECO:0000256" key="3">
    <source>
        <dbReference type="ARBA" id="ARBA00022475"/>
    </source>
</evidence>
<comment type="caution">
    <text evidence="9">The sequence shown here is derived from an EMBL/GenBank/DDBJ whole genome shotgun (WGS) entry which is preliminary data.</text>
</comment>
<keyword evidence="6 7" id="KW-0472">Membrane</keyword>
<dbReference type="GO" id="GO:0005886">
    <property type="term" value="C:plasma membrane"/>
    <property type="evidence" value="ECO:0007669"/>
    <property type="project" value="UniProtKB-SubCell"/>
</dbReference>
<accession>A0A7C5XM26</accession>
<evidence type="ECO:0000256" key="7">
    <source>
        <dbReference type="RuleBase" id="RU363032"/>
    </source>
</evidence>
<dbReference type="EMBL" id="DRZI01000094">
    <property type="protein sequence ID" value="HHP81488.1"/>
    <property type="molecule type" value="Genomic_DNA"/>
</dbReference>
<evidence type="ECO:0000256" key="4">
    <source>
        <dbReference type="ARBA" id="ARBA00022692"/>
    </source>
</evidence>
<feature type="domain" description="ABC transmembrane type-1" evidence="8">
    <location>
        <begin position="83"/>
        <end position="268"/>
    </location>
</feature>
<keyword evidence="4 7" id="KW-0812">Transmembrane</keyword>
<dbReference type="InterPro" id="IPR035906">
    <property type="entry name" value="MetI-like_sf"/>
</dbReference>
<organism evidence="9">
    <name type="scientific">Ignisphaera aggregans</name>
    <dbReference type="NCBI Taxonomy" id="334771"/>
    <lineage>
        <taxon>Archaea</taxon>
        <taxon>Thermoproteota</taxon>
        <taxon>Thermoprotei</taxon>
        <taxon>Desulfurococcales</taxon>
        <taxon>Desulfurococcaceae</taxon>
        <taxon>Ignisphaera</taxon>
    </lineage>
</organism>
<sequence>MAKAFRELLMVKRVIYGIAILTLLTALSLYVILFSPFEYDQISYNVRLPPLTRSDTTWPYIFGTDNLGRDVFTRTFYAFILDVSCGLAIVTLSGLVGLVIGLISGYLGGFVDLILMRLMDIVISIPGFMLAIAIAAVLGSNIVNAILAVVIVTIPIYARLVRSVVLSVKESLFVLAAKEAGLSDVRIVTRHILPHAIPIFITQATMELSNAIIYIAALSFIGLGAQEPTPEWGLMISMARRYIREAWWPALFPGLVMFLTVLSFNLIGDGLRDYLDPKKRLSFRVLG</sequence>
<gene>
    <name evidence="9" type="ORF">ENM84_02360</name>
</gene>
<evidence type="ECO:0000256" key="2">
    <source>
        <dbReference type="ARBA" id="ARBA00022448"/>
    </source>
</evidence>